<dbReference type="SUPFAM" id="SSF51735">
    <property type="entry name" value="NAD(P)-binding Rossmann-fold domains"/>
    <property type="match status" value="1"/>
</dbReference>
<dbReference type="InterPro" id="IPR036291">
    <property type="entry name" value="NAD(P)-bd_dom_sf"/>
</dbReference>
<dbReference type="AlphaFoldDB" id="A0A2G5PHF6"/>
<feature type="domain" description="NAD-dependent epimerase/dehydratase" evidence="1">
    <location>
        <begin position="3"/>
        <end position="109"/>
    </location>
</feature>
<comment type="caution">
    <text evidence="2">The sequence shown here is derived from an EMBL/GenBank/DDBJ whole genome shotgun (WGS) entry which is preliminary data.</text>
</comment>
<dbReference type="OrthoDB" id="9787292at2"/>
<proteinExistence type="predicted"/>
<accession>A0A2G5PHF6</accession>
<evidence type="ECO:0000313" key="3">
    <source>
        <dbReference type="Proteomes" id="UP000230551"/>
    </source>
</evidence>
<dbReference type="Proteomes" id="UP000230551">
    <property type="component" value="Unassembled WGS sequence"/>
</dbReference>
<reference evidence="2 3" key="1">
    <citation type="journal article" date="2017" name="Infect. Genet. Evol.">
        <title>The new phylogeny of the genus Mycobacterium: The old and the news.</title>
        <authorList>
            <person name="Tortoli E."/>
            <person name="Fedrizzi T."/>
            <person name="Meehan C.J."/>
            <person name="Trovato A."/>
            <person name="Grottola A."/>
            <person name="Giacobazzi E."/>
            <person name="Serpini G.F."/>
            <person name="Tagliazucchi S."/>
            <person name="Fabio A."/>
            <person name="Bettua C."/>
            <person name="Bertorelli R."/>
            <person name="Frascaro F."/>
            <person name="De Sanctis V."/>
            <person name="Pecorari M."/>
            <person name="Jousson O."/>
            <person name="Segata N."/>
            <person name="Cirillo D.M."/>
        </authorList>
    </citation>
    <scope>NUCLEOTIDE SEQUENCE [LARGE SCALE GENOMIC DNA]</scope>
    <source>
        <strain evidence="2 3">CIP1034565</strain>
    </source>
</reference>
<dbReference type="RefSeq" id="WP_090588393.1">
    <property type="nucleotide sequence ID" value="NZ_CP104302.1"/>
</dbReference>
<evidence type="ECO:0000313" key="2">
    <source>
        <dbReference type="EMBL" id="PIB77590.1"/>
    </source>
</evidence>
<dbReference type="Gene3D" id="3.40.50.720">
    <property type="entry name" value="NAD(P)-binding Rossmann-like Domain"/>
    <property type="match status" value="1"/>
</dbReference>
<dbReference type="Pfam" id="PF01370">
    <property type="entry name" value="Epimerase"/>
    <property type="match status" value="1"/>
</dbReference>
<protein>
    <submittedName>
        <fullName evidence="2">Epimerase</fullName>
    </submittedName>
</protein>
<dbReference type="STRING" id="85968.GCA_900073015_01610"/>
<name>A0A2G5PHF6_9MYCO</name>
<evidence type="ECO:0000259" key="1">
    <source>
        <dbReference type="Pfam" id="PF01370"/>
    </source>
</evidence>
<gene>
    <name evidence="2" type="ORF">CQY22_001190</name>
</gene>
<organism evidence="2 3">
    <name type="scientific">Mycolicibacterium brumae</name>
    <dbReference type="NCBI Taxonomy" id="85968"/>
    <lineage>
        <taxon>Bacteria</taxon>
        <taxon>Bacillati</taxon>
        <taxon>Actinomycetota</taxon>
        <taxon>Actinomycetes</taxon>
        <taxon>Mycobacteriales</taxon>
        <taxon>Mycobacteriaceae</taxon>
        <taxon>Mycolicibacterium</taxon>
    </lineage>
</organism>
<sequence>MRIFLAGATGVIGRRLVPLLLAEGHTVAGLTRSNPEAVANLGAEPVVCDIYDLPGLREAVLDFNPSLVMHQLTDLPDHFDELEDSLAANERIRTEGTRNLLAAAKPAKMIAQSTAFPAAVAEHEQLVLDAGGVILRYGYFYGPGTWYTNELPPEPRVQIDEAARATVALLDEAPGTVVAITDLTV</sequence>
<dbReference type="InterPro" id="IPR001509">
    <property type="entry name" value="Epimerase_deHydtase"/>
</dbReference>
<dbReference type="EMBL" id="PDCN02000001">
    <property type="protein sequence ID" value="PIB77590.1"/>
    <property type="molecule type" value="Genomic_DNA"/>
</dbReference>
<keyword evidence="3" id="KW-1185">Reference proteome</keyword>